<dbReference type="Pfam" id="PF14368">
    <property type="entry name" value="LTP_2"/>
    <property type="match status" value="1"/>
</dbReference>
<dbReference type="CDD" id="cd04660">
    <property type="entry name" value="nsLTP_like"/>
    <property type="match status" value="1"/>
</dbReference>
<dbReference type="InterPro" id="IPR039265">
    <property type="entry name" value="DIR1-like"/>
</dbReference>
<evidence type="ECO:0000313" key="4">
    <source>
        <dbReference type="RefSeq" id="XP_027368601.1"/>
    </source>
</evidence>
<dbReference type="SUPFAM" id="SSF47699">
    <property type="entry name" value="Bifunctional inhibitor/lipid-transfer protein/seed storage 2S albumin"/>
    <property type="match status" value="1"/>
</dbReference>
<dbReference type="RefSeq" id="XP_027368601.1">
    <property type="nucleotide sequence ID" value="XM_027512800.1"/>
</dbReference>
<dbReference type="SMART" id="SM00499">
    <property type="entry name" value="AAI"/>
    <property type="match status" value="1"/>
</dbReference>
<evidence type="ECO:0000256" key="1">
    <source>
        <dbReference type="SAM" id="SignalP"/>
    </source>
</evidence>
<feature type="chain" id="PRO_5034328247" evidence="1">
    <location>
        <begin position="25"/>
        <end position="101"/>
    </location>
</feature>
<feature type="signal peptide" evidence="1">
    <location>
        <begin position="1"/>
        <end position="24"/>
    </location>
</feature>
<dbReference type="GO" id="GO:0005504">
    <property type="term" value="F:fatty acid binding"/>
    <property type="evidence" value="ECO:0007669"/>
    <property type="project" value="InterPro"/>
</dbReference>
<gene>
    <name evidence="4" type="primary">LOC113874581</name>
</gene>
<keyword evidence="3" id="KW-1185">Reference proteome</keyword>
<dbReference type="InterPro" id="IPR036312">
    <property type="entry name" value="Bifun_inhib/LTP/seed_sf"/>
</dbReference>
<dbReference type="Gene3D" id="1.10.110.10">
    <property type="entry name" value="Plant lipid-transfer and hydrophobic proteins"/>
    <property type="match status" value="1"/>
</dbReference>
<reference evidence="3" key="1">
    <citation type="journal article" date="2019" name="Toxins">
        <title>Detection of Abrin-Like and Prepropulchellin-Like Toxin Genes and Transcripts Using Whole Genome Sequencing and Full-Length Transcript Sequencing of Abrus precatorius.</title>
        <authorList>
            <person name="Hovde B.T."/>
            <person name="Daligault H.E."/>
            <person name="Hanschen E.R."/>
            <person name="Kunde Y.A."/>
            <person name="Johnson M.B."/>
            <person name="Starkenburg S.R."/>
            <person name="Johnson S.L."/>
        </authorList>
    </citation>
    <scope>NUCLEOTIDE SEQUENCE [LARGE SCALE GENOMIC DNA]</scope>
</reference>
<dbReference type="GeneID" id="113874581"/>
<dbReference type="AlphaFoldDB" id="A0A8B8MIP6"/>
<dbReference type="Proteomes" id="UP000694853">
    <property type="component" value="Unplaced"/>
</dbReference>
<keyword evidence="1" id="KW-0732">Signal</keyword>
<sequence>MAQSSGNTLVQWLVAALLISLLSGAKPFQICNIDSNQLKLCRAAVSGQNPPPPDEKCCAVIRQANLPCLCGYKSILPSIGINPKNALALPGKCGMKNPPNC</sequence>
<reference evidence="4" key="2">
    <citation type="submission" date="2025-08" db="UniProtKB">
        <authorList>
            <consortium name="RefSeq"/>
        </authorList>
    </citation>
    <scope>IDENTIFICATION</scope>
    <source>
        <tissue evidence="4">Young leaves</tissue>
    </source>
</reference>
<evidence type="ECO:0000313" key="3">
    <source>
        <dbReference type="Proteomes" id="UP000694853"/>
    </source>
</evidence>
<accession>A0A8B8MIP6</accession>
<name>A0A8B8MIP6_ABRPR</name>
<organism evidence="3 4">
    <name type="scientific">Abrus precatorius</name>
    <name type="common">Indian licorice</name>
    <name type="synonym">Glycine abrus</name>
    <dbReference type="NCBI Taxonomy" id="3816"/>
    <lineage>
        <taxon>Eukaryota</taxon>
        <taxon>Viridiplantae</taxon>
        <taxon>Streptophyta</taxon>
        <taxon>Embryophyta</taxon>
        <taxon>Tracheophyta</taxon>
        <taxon>Spermatophyta</taxon>
        <taxon>Magnoliopsida</taxon>
        <taxon>eudicotyledons</taxon>
        <taxon>Gunneridae</taxon>
        <taxon>Pentapetalae</taxon>
        <taxon>rosids</taxon>
        <taxon>fabids</taxon>
        <taxon>Fabales</taxon>
        <taxon>Fabaceae</taxon>
        <taxon>Papilionoideae</taxon>
        <taxon>50 kb inversion clade</taxon>
        <taxon>NPAAA clade</taxon>
        <taxon>indigoferoid/millettioid clade</taxon>
        <taxon>Abreae</taxon>
        <taxon>Abrus</taxon>
    </lineage>
</organism>
<evidence type="ECO:0000259" key="2">
    <source>
        <dbReference type="SMART" id="SM00499"/>
    </source>
</evidence>
<dbReference type="PANTHER" id="PTHR33122">
    <property type="entry name" value="LIPID BINDING PROTEIN-RELATED"/>
    <property type="match status" value="1"/>
</dbReference>
<dbReference type="InterPro" id="IPR044741">
    <property type="entry name" value="NsLTP-like"/>
</dbReference>
<proteinExistence type="predicted"/>
<dbReference type="KEGG" id="aprc:113874581"/>
<dbReference type="PANTHER" id="PTHR33122:SF43">
    <property type="entry name" value="BIFUNCTIONAL INHIBITOR_PLANT LIPID TRANSFER PROTEIN_SEED STORAGE HELICAL DOMAIN-CONTAINING PROTEIN"/>
    <property type="match status" value="1"/>
</dbReference>
<feature type="domain" description="Bifunctional inhibitor/plant lipid transfer protein/seed storage helical" evidence="2">
    <location>
        <begin position="31"/>
        <end position="101"/>
    </location>
</feature>
<dbReference type="InterPro" id="IPR016140">
    <property type="entry name" value="Bifunc_inhib/LTP/seed_store"/>
</dbReference>
<dbReference type="GO" id="GO:0009627">
    <property type="term" value="P:systemic acquired resistance"/>
    <property type="evidence" value="ECO:0007669"/>
    <property type="project" value="InterPro"/>
</dbReference>
<protein>
    <submittedName>
        <fullName evidence="4">Lipid-transfer protein DIR1</fullName>
    </submittedName>
</protein>
<dbReference type="OrthoDB" id="656626at2759"/>